<accession>A0A6V6YN98</accession>
<dbReference type="Proteomes" id="UP000556700">
    <property type="component" value="Unassembled WGS sequence"/>
</dbReference>
<sequence length="495" mass="54911">MLKLTYNYNLKLSFKKKNLLNEPNLKIKEMKKNVFLFFLALFAVLFTGCQNNESDFPSSDNPTVVVSTKEIYGAPTRKFEIKAALADDLGLKSVHIQIPELSLDKVITFETDPLLETYNLSYFFEVPADRGTSEAFKIKLTITDVSGNAVDEEINLRLDGEFSAPAISMLSPNEGAVILLSTSNIMPVNFVVNDDSGIDYVQVKCAALNIDETVQLQGSPQTYTFSKEYVLPVTAANYVLTITAKDKFAIPNTGSLNINVVATNEYPAIYLCDQPKGTNLKTDAAGVPMYFHEKNGQNFEFKYYADKDNKEIYFLGQESDFAPHCFGLDGSENIVDAASSAPIILPTKGYYNIKMNPNTMAYTVTKYTPSSKVWADIANGSWNDDEALRKTFVSVCGEGVKDANWDTWNAWVMGSLHLANNPDNPYQLVGEITLTGSTMKITFTGQWWNPQWRLINNGIATMSPGENGNGAYTAAPGVYKVIVDTELERAFITKK</sequence>
<organism evidence="1 2">
    <name type="scientific">Flavobacterium chungangense</name>
    <dbReference type="NCBI Taxonomy" id="554283"/>
    <lineage>
        <taxon>Bacteria</taxon>
        <taxon>Pseudomonadati</taxon>
        <taxon>Bacteroidota</taxon>
        <taxon>Flavobacteriia</taxon>
        <taxon>Flavobacteriales</taxon>
        <taxon>Flavobacteriaceae</taxon>
        <taxon>Flavobacterium</taxon>
    </lineage>
</organism>
<dbReference type="EMBL" id="CAIJDO010000057">
    <property type="protein sequence ID" value="CAD0000930.1"/>
    <property type="molecule type" value="Genomic_DNA"/>
</dbReference>
<protein>
    <submittedName>
        <fullName evidence="1">Uncharacterized protein</fullName>
    </submittedName>
</protein>
<name>A0A6V6YN98_9FLAO</name>
<evidence type="ECO:0000313" key="2">
    <source>
        <dbReference type="Proteomes" id="UP000556700"/>
    </source>
</evidence>
<proteinExistence type="predicted"/>
<reference evidence="1 2" key="1">
    <citation type="submission" date="2020-06" db="EMBL/GenBank/DDBJ databases">
        <authorList>
            <person name="Criscuolo A."/>
        </authorList>
    </citation>
    <scope>NUCLEOTIDE SEQUENCE [LARGE SCALE GENOMIC DNA]</scope>
    <source>
        <strain evidence="2">CIP 110025</strain>
    </source>
</reference>
<comment type="caution">
    <text evidence="1">The sequence shown here is derived from an EMBL/GenBank/DDBJ whole genome shotgun (WGS) entry which is preliminary data.</text>
</comment>
<evidence type="ECO:0000313" key="1">
    <source>
        <dbReference type="EMBL" id="CAD0000930.1"/>
    </source>
</evidence>
<gene>
    <name evidence="1" type="ORF">FLACHUCJ7_00270</name>
</gene>
<keyword evidence="2" id="KW-1185">Reference proteome</keyword>
<dbReference type="AlphaFoldDB" id="A0A6V6YN98"/>